<feature type="domain" description="FAD-binding" evidence="6">
    <location>
        <begin position="11"/>
        <end position="375"/>
    </location>
</feature>
<dbReference type="AlphaFoldDB" id="A0A166NIL6"/>
<evidence type="ECO:0000259" key="6">
    <source>
        <dbReference type="Pfam" id="PF01494"/>
    </source>
</evidence>
<dbReference type="STRING" id="436010.A0A166NIL6"/>
<dbReference type="EMBL" id="KV417523">
    <property type="protein sequence ID" value="KZP25042.1"/>
    <property type="molecule type" value="Genomic_DNA"/>
</dbReference>
<dbReference type="GO" id="GO:0071949">
    <property type="term" value="F:FAD binding"/>
    <property type="evidence" value="ECO:0007669"/>
    <property type="project" value="InterPro"/>
</dbReference>
<proteinExistence type="inferred from homology"/>
<dbReference type="InterPro" id="IPR002938">
    <property type="entry name" value="FAD-bd"/>
</dbReference>
<gene>
    <name evidence="7" type="ORF">FIBSPDRAFT_1041823</name>
</gene>
<evidence type="ECO:0000256" key="4">
    <source>
        <dbReference type="ARBA" id="ARBA00023002"/>
    </source>
</evidence>
<evidence type="ECO:0000256" key="3">
    <source>
        <dbReference type="ARBA" id="ARBA00022827"/>
    </source>
</evidence>
<dbReference type="OrthoDB" id="9993796at2759"/>
<organism evidence="7">
    <name type="scientific">Athelia psychrophila</name>
    <dbReference type="NCBI Taxonomy" id="1759441"/>
    <lineage>
        <taxon>Eukaryota</taxon>
        <taxon>Fungi</taxon>
        <taxon>Dikarya</taxon>
        <taxon>Basidiomycota</taxon>
        <taxon>Agaricomycotina</taxon>
        <taxon>Agaricomycetes</taxon>
        <taxon>Agaricomycetidae</taxon>
        <taxon>Atheliales</taxon>
        <taxon>Atheliaceae</taxon>
        <taxon>Athelia</taxon>
    </lineage>
</organism>
<dbReference type="PRINTS" id="PR00420">
    <property type="entry name" value="RNGMNOXGNASE"/>
</dbReference>
<dbReference type="InterPro" id="IPR036188">
    <property type="entry name" value="FAD/NAD-bd_sf"/>
</dbReference>
<evidence type="ECO:0000256" key="5">
    <source>
        <dbReference type="ARBA" id="ARBA00023033"/>
    </source>
</evidence>
<protein>
    <submittedName>
        <fullName evidence="7">FAD/NAD(P)-binding domain-containing protein</fullName>
    </submittedName>
</protein>
<name>A0A166NIL6_9AGAM</name>
<keyword evidence="5" id="KW-0503">Monooxygenase</keyword>
<dbReference type="PANTHER" id="PTHR13789">
    <property type="entry name" value="MONOOXYGENASE"/>
    <property type="match status" value="1"/>
</dbReference>
<accession>A0A166NIL6</accession>
<reference evidence="7" key="1">
    <citation type="journal article" date="2016" name="Mol. Biol. Evol.">
        <title>Comparative Genomics of Early-Diverging Mushroom-Forming Fungi Provides Insights into the Origins of Lignocellulose Decay Capabilities.</title>
        <authorList>
            <person name="Nagy L.G."/>
            <person name="Riley R."/>
            <person name="Tritt A."/>
            <person name="Adam C."/>
            <person name="Daum C."/>
            <person name="Floudas D."/>
            <person name="Sun H."/>
            <person name="Yadav J.S."/>
            <person name="Pangilinan J."/>
            <person name="Larsson K.H."/>
            <person name="Matsuura K."/>
            <person name="Barry K."/>
            <person name="Labutti K."/>
            <person name="Kuo R."/>
            <person name="Ohm R.A."/>
            <person name="Bhattacharya S.S."/>
            <person name="Shirouzu T."/>
            <person name="Yoshinaga Y."/>
            <person name="Martin F.M."/>
            <person name="Grigoriev I.V."/>
            <person name="Hibbett D.S."/>
        </authorList>
    </citation>
    <scope>NUCLEOTIDE SEQUENCE [LARGE SCALE GENOMIC DNA]</scope>
    <source>
        <strain evidence="7">CBS 109695</strain>
    </source>
</reference>
<keyword evidence="2" id="KW-0285">Flavoprotein</keyword>
<dbReference type="GO" id="GO:0004497">
    <property type="term" value="F:monooxygenase activity"/>
    <property type="evidence" value="ECO:0007669"/>
    <property type="project" value="UniProtKB-KW"/>
</dbReference>
<dbReference type="InterPro" id="IPR050493">
    <property type="entry name" value="FAD-dep_Monooxygenase_BioMet"/>
</dbReference>
<evidence type="ECO:0000313" key="7">
    <source>
        <dbReference type="EMBL" id="KZP25042.1"/>
    </source>
</evidence>
<evidence type="ECO:0000256" key="2">
    <source>
        <dbReference type="ARBA" id="ARBA00022630"/>
    </source>
</evidence>
<keyword evidence="3" id="KW-0274">FAD</keyword>
<sequence>MSSPAPSFKQLNVVIVGGGLGGLAAAIALRRAGHLVSIYERRDFKLEVGASISCAANGGQWLREWGVDISSGRPTNLLKLVMRDWKTGKILNQYSLEEYEANWGIPYYMFHRVDMHDMLLKTATQEEGEGTPCSVVVDHIATGLDAEAGTVTFANGVTVHADLVIGADGIRSSIRSLIGVTPDTKSANQTCYRCNVKVSDIEKLGLVGWAADPAIQFWGGFPTDDRSMYYKIVMSPCAGGDIVSFYCFMPTEMTNHTQEGFTFAEVPVSDLLAGDYSSLDPDCVGLIKNSIDRMPWRLYVHQPYTHWIKGVAAILGDAAHPMMPHQSQGACTAIEDAAALGIIFSKDFGYTTDVKKGLEMYQHIRKPRATRVQEASTRATENLNERLGFTSLSAPEARLKAAEGMLTVNEMNEYDMRAHITAEAAVFHAETSPVDMQVAKGASFVNIWAQSIHALYQQTLCLITRTLGKIFSNPFSVSK</sequence>
<comment type="similarity">
    <text evidence="1">Belongs to the paxM FAD-dependent monooxygenase family.</text>
</comment>
<keyword evidence="4" id="KW-0560">Oxidoreductase</keyword>
<dbReference type="Pfam" id="PF01494">
    <property type="entry name" value="FAD_binding_3"/>
    <property type="match status" value="1"/>
</dbReference>
<evidence type="ECO:0000256" key="1">
    <source>
        <dbReference type="ARBA" id="ARBA00007992"/>
    </source>
</evidence>
<dbReference type="Gene3D" id="3.50.50.60">
    <property type="entry name" value="FAD/NAD(P)-binding domain"/>
    <property type="match status" value="1"/>
</dbReference>
<dbReference type="PANTHER" id="PTHR13789:SF172">
    <property type="entry name" value="HYDROXYLASE, PUTATIVE (AFU_ORTHOLOGUE AFUA_1G12410)-RELATED"/>
    <property type="match status" value="1"/>
</dbReference>
<dbReference type="SUPFAM" id="SSF51905">
    <property type="entry name" value="FAD/NAD(P)-binding domain"/>
    <property type="match status" value="1"/>
</dbReference>